<sequence>MPELKLNSLFAQQALQEGPPQAANSTRVYGRFVLDPAIPAFSSLGARRDISRIGIYPNFRAATQIPLQHFWPGNGRAAEP</sequence>
<keyword evidence="2" id="KW-1185">Reference proteome</keyword>
<accession>A0A158D5X0</accession>
<comment type="caution">
    <text evidence="1">The sequence shown here is derived from an EMBL/GenBank/DDBJ whole genome shotgun (WGS) entry which is preliminary data.</text>
</comment>
<gene>
    <name evidence="1" type="ORF">AWB80_06250</name>
</gene>
<evidence type="ECO:0000313" key="2">
    <source>
        <dbReference type="Proteomes" id="UP000054911"/>
    </source>
</evidence>
<proteinExistence type="predicted"/>
<reference evidence="1" key="1">
    <citation type="submission" date="2016-01" db="EMBL/GenBank/DDBJ databases">
        <authorList>
            <person name="Peeters C."/>
        </authorList>
    </citation>
    <scope>NUCLEOTIDE SEQUENCE [LARGE SCALE GENOMIC DNA]</scope>
    <source>
        <strain evidence="1">LMG 29323</strain>
    </source>
</reference>
<name>A0A158D5X0_9BURK</name>
<evidence type="ECO:0000313" key="1">
    <source>
        <dbReference type="EMBL" id="SAK89187.1"/>
    </source>
</evidence>
<protein>
    <submittedName>
        <fullName evidence="1">Uncharacterized protein</fullName>
    </submittedName>
</protein>
<dbReference type="EMBL" id="FCOE02000030">
    <property type="protein sequence ID" value="SAK89187.1"/>
    <property type="molecule type" value="Genomic_DNA"/>
</dbReference>
<dbReference type="Proteomes" id="UP000054911">
    <property type="component" value="Unassembled WGS sequence"/>
</dbReference>
<dbReference type="AlphaFoldDB" id="A0A158D5X0"/>
<organism evidence="1 2">
    <name type="scientific">Caballeronia pedi</name>
    <dbReference type="NCBI Taxonomy" id="1777141"/>
    <lineage>
        <taxon>Bacteria</taxon>
        <taxon>Pseudomonadati</taxon>
        <taxon>Pseudomonadota</taxon>
        <taxon>Betaproteobacteria</taxon>
        <taxon>Burkholderiales</taxon>
        <taxon>Burkholderiaceae</taxon>
        <taxon>Caballeronia</taxon>
    </lineage>
</organism>